<accession>A0AAC8TBS7</accession>
<reference evidence="1 2" key="1">
    <citation type="submission" date="2015-05" db="EMBL/GenBank/DDBJ databases">
        <title>Genome assembly of Archangium gephyra DSM 2261.</title>
        <authorList>
            <person name="Sharma G."/>
            <person name="Subramanian S."/>
        </authorList>
    </citation>
    <scope>NUCLEOTIDE SEQUENCE [LARGE SCALE GENOMIC DNA]</scope>
    <source>
        <strain evidence="1 2">DSM 2261</strain>
    </source>
</reference>
<dbReference type="EMBL" id="CP011509">
    <property type="protein sequence ID" value="AKJ00257.1"/>
    <property type="molecule type" value="Genomic_DNA"/>
</dbReference>
<evidence type="ECO:0000313" key="2">
    <source>
        <dbReference type="Proteomes" id="UP000035579"/>
    </source>
</evidence>
<gene>
    <name evidence="1" type="ORF">AA314_01883</name>
</gene>
<dbReference type="AlphaFoldDB" id="A0AAC8TBS7"/>
<evidence type="ECO:0000313" key="1">
    <source>
        <dbReference type="EMBL" id="AKJ00257.1"/>
    </source>
</evidence>
<organism evidence="1 2">
    <name type="scientific">Archangium gephyra</name>
    <dbReference type="NCBI Taxonomy" id="48"/>
    <lineage>
        <taxon>Bacteria</taxon>
        <taxon>Pseudomonadati</taxon>
        <taxon>Myxococcota</taxon>
        <taxon>Myxococcia</taxon>
        <taxon>Myxococcales</taxon>
        <taxon>Cystobacterineae</taxon>
        <taxon>Archangiaceae</taxon>
        <taxon>Archangium</taxon>
    </lineage>
</organism>
<protein>
    <submittedName>
        <fullName evidence="1">Uncharacterized protein</fullName>
    </submittedName>
</protein>
<name>A0AAC8TBS7_9BACT</name>
<sequence length="81" mass="8886">MYPEAVVRDDVLWDRHHLPRVPAGGAPRAPLRRNGNAELSPNFLPLGNSRGWTGGALPYHIHNPAGLKTFNLIVCPLEKLG</sequence>
<dbReference type="KEGG" id="age:AA314_01883"/>
<proteinExistence type="predicted"/>
<dbReference type="Proteomes" id="UP000035579">
    <property type="component" value="Chromosome"/>
</dbReference>